<sequence length="188" mass="21958">MNLDRCLEESTFSKPVSEPRMKKSKAGLWHLFTRFGKVKSEGNEKTGQRMNLRTSRSLESMIKEYKNFASEDLFIRRQPWHLKKSSISGNSEDMGQNKSEDDLESMVDDDSETASMWRIDSPYSRPGTPDPHEFQDPLVRRRMRQYATDQRKFDEMLKLGFAGDQEDERELTIRITLTPRSALRAQTN</sequence>
<accession>A0ABR2WU94</accession>
<name>A0ABR2WU94_9FUNG</name>
<evidence type="ECO:0000313" key="2">
    <source>
        <dbReference type="EMBL" id="KAK9765105.1"/>
    </source>
</evidence>
<keyword evidence="3" id="KW-1185">Reference proteome</keyword>
<gene>
    <name evidence="2" type="ORF">K7432_006827</name>
</gene>
<evidence type="ECO:0000313" key="3">
    <source>
        <dbReference type="Proteomes" id="UP001479436"/>
    </source>
</evidence>
<proteinExistence type="predicted"/>
<comment type="caution">
    <text evidence="2">The sequence shown here is derived from an EMBL/GenBank/DDBJ whole genome shotgun (WGS) entry which is preliminary data.</text>
</comment>
<dbReference type="Proteomes" id="UP001479436">
    <property type="component" value="Unassembled WGS sequence"/>
</dbReference>
<evidence type="ECO:0000256" key="1">
    <source>
        <dbReference type="SAM" id="MobiDB-lite"/>
    </source>
</evidence>
<feature type="compositionally biased region" description="Acidic residues" evidence="1">
    <location>
        <begin position="101"/>
        <end position="111"/>
    </location>
</feature>
<organism evidence="2 3">
    <name type="scientific">Basidiobolus ranarum</name>
    <dbReference type="NCBI Taxonomy" id="34480"/>
    <lineage>
        <taxon>Eukaryota</taxon>
        <taxon>Fungi</taxon>
        <taxon>Fungi incertae sedis</taxon>
        <taxon>Zoopagomycota</taxon>
        <taxon>Entomophthoromycotina</taxon>
        <taxon>Basidiobolomycetes</taxon>
        <taxon>Basidiobolales</taxon>
        <taxon>Basidiobolaceae</taxon>
        <taxon>Basidiobolus</taxon>
    </lineage>
</organism>
<dbReference type="EMBL" id="JASJQH010000315">
    <property type="protein sequence ID" value="KAK9765105.1"/>
    <property type="molecule type" value="Genomic_DNA"/>
</dbReference>
<feature type="compositionally biased region" description="Polar residues" evidence="1">
    <location>
        <begin position="85"/>
        <end position="97"/>
    </location>
</feature>
<reference evidence="2 3" key="1">
    <citation type="submission" date="2023-04" db="EMBL/GenBank/DDBJ databases">
        <title>Genome of Basidiobolus ranarum AG-B5.</title>
        <authorList>
            <person name="Stajich J.E."/>
            <person name="Carter-House D."/>
            <person name="Gryganskyi A."/>
        </authorList>
    </citation>
    <scope>NUCLEOTIDE SEQUENCE [LARGE SCALE GENOMIC DNA]</scope>
    <source>
        <strain evidence="2 3">AG-B5</strain>
    </source>
</reference>
<feature type="region of interest" description="Disordered" evidence="1">
    <location>
        <begin position="1"/>
        <end position="22"/>
    </location>
</feature>
<feature type="region of interest" description="Disordered" evidence="1">
    <location>
        <begin position="85"/>
        <end position="111"/>
    </location>
</feature>
<protein>
    <submittedName>
        <fullName evidence="2">Uncharacterized protein</fullName>
    </submittedName>
</protein>